<evidence type="ECO:0000256" key="1">
    <source>
        <dbReference type="ARBA" id="ARBA00004377"/>
    </source>
</evidence>
<keyword evidence="13" id="KW-1185">Reference proteome</keyword>
<dbReference type="InterPro" id="IPR022346">
    <property type="entry name" value="T2SS_GspH"/>
</dbReference>
<dbReference type="Gene3D" id="3.30.700.10">
    <property type="entry name" value="Glycoprotein, Type 4 Pilin"/>
    <property type="match status" value="1"/>
</dbReference>
<dbReference type="GO" id="GO:0015627">
    <property type="term" value="C:type II protein secretion system complex"/>
    <property type="evidence" value="ECO:0007669"/>
    <property type="project" value="InterPro"/>
</dbReference>
<dbReference type="GO" id="GO:0015628">
    <property type="term" value="P:protein secretion by the type II secretion system"/>
    <property type="evidence" value="ECO:0007669"/>
    <property type="project" value="InterPro"/>
</dbReference>
<keyword evidence="3" id="KW-1003">Cell membrane</keyword>
<keyword evidence="5" id="KW-0997">Cell inner membrane</keyword>
<evidence type="ECO:0000256" key="5">
    <source>
        <dbReference type="ARBA" id="ARBA00022519"/>
    </source>
</evidence>
<dbReference type="Pfam" id="PF12019">
    <property type="entry name" value="GspH"/>
    <property type="match status" value="1"/>
</dbReference>
<evidence type="ECO:0000313" key="13">
    <source>
        <dbReference type="Proteomes" id="UP000050863"/>
    </source>
</evidence>
<dbReference type="RefSeq" id="WP_057837759.1">
    <property type="nucleotide sequence ID" value="NZ_LLXZ01000148.1"/>
</dbReference>
<proteinExistence type="inferred from homology"/>
<evidence type="ECO:0000313" key="12">
    <source>
        <dbReference type="EMBL" id="KRR03230.1"/>
    </source>
</evidence>
<organism evidence="12 13">
    <name type="scientific">Bradyrhizobium jicamae</name>
    <dbReference type="NCBI Taxonomy" id="280332"/>
    <lineage>
        <taxon>Bacteria</taxon>
        <taxon>Pseudomonadati</taxon>
        <taxon>Pseudomonadota</taxon>
        <taxon>Alphaproteobacteria</taxon>
        <taxon>Hyphomicrobiales</taxon>
        <taxon>Nitrobacteraceae</taxon>
        <taxon>Bradyrhizobium</taxon>
    </lineage>
</organism>
<evidence type="ECO:0000259" key="11">
    <source>
        <dbReference type="Pfam" id="PF12019"/>
    </source>
</evidence>
<dbReference type="EMBL" id="LLXZ01000148">
    <property type="protein sequence ID" value="KRR03230.1"/>
    <property type="molecule type" value="Genomic_DNA"/>
</dbReference>
<keyword evidence="8" id="KW-0472">Membrane</keyword>
<dbReference type="SUPFAM" id="SSF54523">
    <property type="entry name" value="Pili subunits"/>
    <property type="match status" value="1"/>
</dbReference>
<evidence type="ECO:0000256" key="6">
    <source>
        <dbReference type="ARBA" id="ARBA00022692"/>
    </source>
</evidence>
<evidence type="ECO:0000256" key="8">
    <source>
        <dbReference type="ARBA" id="ARBA00023136"/>
    </source>
</evidence>
<comment type="caution">
    <text evidence="12">The sequence shown here is derived from an EMBL/GenBank/DDBJ whole genome shotgun (WGS) entry which is preliminary data.</text>
</comment>
<dbReference type="AlphaFoldDB" id="A0A0R3L7R1"/>
<dbReference type="OrthoDB" id="8481584at2"/>
<feature type="domain" description="General secretion pathway GspH" evidence="11">
    <location>
        <begin position="45"/>
        <end position="138"/>
    </location>
</feature>
<evidence type="ECO:0000256" key="7">
    <source>
        <dbReference type="ARBA" id="ARBA00022989"/>
    </source>
</evidence>
<sequence length="146" mass="15204">MKRPAPSSAGFTLAELLVVIGIIALVLAGTLSAKPKTSSARVAVTARSVTATLQLARAQAMSSNAETLFRIDVEKGRFGLPNSMHALPRGMAAAVVVAETERSGDTGGIRFYPDGQSSGGEIALTLDGRSARIAVNWLTGEPRLIQ</sequence>
<dbReference type="STRING" id="280332.CQ12_40255"/>
<evidence type="ECO:0000256" key="10">
    <source>
        <dbReference type="ARBA" id="ARBA00030775"/>
    </source>
</evidence>
<comment type="similarity">
    <text evidence="9">Belongs to the GSP H family.</text>
</comment>
<evidence type="ECO:0000256" key="3">
    <source>
        <dbReference type="ARBA" id="ARBA00022475"/>
    </source>
</evidence>
<evidence type="ECO:0000256" key="2">
    <source>
        <dbReference type="ARBA" id="ARBA00021549"/>
    </source>
</evidence>
<dbReference type="NCBIfam" id="TIGR02532">
    <property type="entry name" value="IV_pilin_GFxxxE"/>
    <property type="match status" value="1"/>
</dbReference>
<gene>
    <name evidence="12" type="ORF">CQ12_40255</name>
</gene>
<evidence type="ECO:0000256" key="4">
    <source>
        <dbReference type="ARBA" id="ARBA00022481"/>
    </source>
</evidence>
<keyword evidence="7" id="KW-1133">Transmembrane helix</keyword>
<dbReference type="Proteomes" id="UP000050863">
    <property type="component" value="Unassembled WGS sequence"/>
</dbReference>
<keyword evidence="6" id="KW-0812">Transmembrane</keyword>
<dbReference type="GO" id="GO:0005886">
    <property type="term" value="C:plasma membrane"/>
    <property type="evidence" value="ECO:0007669"/>
    <property type="project" value="UniProtKB-SubCell"/>
</dbReference>
<reference evidence="12 13" key="1">
    <citation type="submission" date="2014-03" db="EMBL/GenBank/DDBJ databases">
        <title>Bradyrhizobium valentinum sp. nov., isolated from effective nodules of Lupinus mariae-josephae, a lupine endemic of basic-lime soils in Eastern Spain.</title>
        <authorList>
            <person name="Duran D."/>
            <person name="Rey L."/>
            <person name="Navarro A."/>
            <person name="Busquets A."/>
            <person name="Imperial J."/>
            <person name="Ruiz-Argueso T."/>
        </authorList>
    </citation>
    <scope>NUCLEOTIDE SEQUENCE [LARGE SCALE GENOMIC DNA]</scope>
    <source>
        <strain evidence="12 13">PAC68</strain>
    </source>
</reference>
<keyword evidence="4" id="KW-0488">Methylation</keyword>
<name>A0A0R3L7R1_9BRAD</name>
<protein>
    <recommendedName>
        <fullName evidence="2">Type II secretion system protein H</fullName>
    </recommendedName>
    <alternativeName>
        <fullName evidence="10">General secretion pathway protein H</fullName>
    </alternativeName>
</protein>
<comment type="subcellular location">
    <subcellularLocation>
        <location evidence="1">Cell inner membrane</location>
        <topology evidence="1">Single-pass membrane protein</topology>
    </subcellularLocation>
</comment>
<evidence type="ECO:0000256" key="9">
    <source>
        <dbReference type="ARBA" id="ARBA00025772"/>
    </source>
</evidence>
<dbReference type="InterPro" id="IPR012902">
    <property type="entry name" value="N_methyl_site"/>
</dbReference>
<dbReference type="Pfam" id="PF07963">
    <property type="entry name" value="N_methyl"/>
    <property type="match status" value="1"/>
</dbReference>
<accession>A0A0R3L7R1</accession>
<dbReference type="InterPro" id="IPR045584">
    <property type="entry name" value="Pilin-like"/>
</dbReference>